<dbReference type="AlphaFoldDB" id="A0A317SVH9"/>
<keyword evidence="1" id="KW-0732">Signal</keyword>
<protein>
    <submittedName>
        <fullName evidence="2">Uncharacterized protein</fullName>
    </submittedName>
</protein>
<accession>A0A317SVH9</accession>
<gene>
    <name evidence="2" type="ORF">C7212DRAFT_314147</name>
</gene>
<sequence length="163" mass="17691">MKFSSVLLFATSIVSALAAPAASRSRPFNLKTAGSSNNELNNFRVKNFGNHASFGAGEQDVRAYFADDGSRRLIVNGLDGTEDYAFLIPDTPGSPVSNFVFADTAVGGSRSTEWGIIDGKLVYESKDRFYAFPTTDGWEIRWVNEGAITTADSFPIDLAVEFI</sequence>
<organism evidence="2 3">
    <name type="scientific">Tuber magnatum</name>
    <name type="common">white Piedmont truffle</name>
    <dbReference type="NCBI Taxonomy" id="42249"/>
    <lineage>
        <taxon>Eukaryota</taxon>
        <taxon>Fungi</taxon>
        <taxon>Dikarya</taxon>
        <taxon>Ascomycota</taxon>
        <taxon>Pezizomycotina</taxon>
        <taxon>Pezizomycetes</taxon>
        <taxon>Pezizales</taxon>
        <taxon>Tuberaceae</taxon>
        <taxon>Tuber</taxon>
    </lineage>
</organism>
<keyword evidence="3" id="KW-1185">Reference proteome</keyword>
<dbReference type="OrthoDB" id="5355279at2759"/>
<dbReference type="EMBL" id="PYWC01000022">
    <property type="protein sequence ID" value="PWW77406.1"/>
    <property type="molecule type" value="Genomic_DNA"/>
</dbReference>
<evidence type="ECO:0000313" key="2">
    <source>
        <dbReference type="EMBL" id="PWW77406.1"/>
    </source>
</evidence>
<proteinExistence type="predicted"/>
<dbReference type="Proteomes" id="UP000246991">
    <property type="component" value="Unassembled WGS sequence"/>
</dbReference>
<name>A0A317SVH9_9PEZI</name>
<feature type="signal peptide" evidence="1">
    <location>
        <begin position="1"/>
        <end position="18"/>
    </location>
</feature>
<reference evidence="2 3" key="1">
    <citation type="submission" date="2018-03" db="EMBL/GenBank/DDBJ databases">
        <title>Genomes of Pezizomycetes fungi and the evolution of truffles.</title>
        <authorList>
            <person name="Murat C."/>
            <person name="Payen T."/>
            <person name="Noel B."/>
            <person name="Kuo A."/>
            <person name="Martin F.M."/>
        </authorList>
    </citation>
    <scope>NUCLEOTIDE SEQUENCE [LARGE SCALE GENOMIC DNA]</scope>
    <source>
        <strain evidence="2">091103-1</strain>
    </source>
</reference>
<comment type="caution">
    <text evidence="2">The sequence shown here is derived from an EMBL/GenBank/DDBJ whole genome shotgun (WGS) entry which is preliminary data.</text>
</comment>
<feature type="chain" id="PRO_5016330738" evidence="1">
    <location>
        <begin position="19"/>
        <end position="163"/>
    </location>
</feature>
<evidence type="ECO:0000256" key="1">
    <source>
        <dbReference type="SAM" id="SignalP"/>
    </source>
</evidence>
<evidence type="ECO:0000313" key="3">
    <source>
        <dbReference type="Proteomes" id="UP000246991"/>
    </source>
</evidence>